<dbReference type="InterPro" id="IPR038763">
    <property type="entry name" value="DHH_sf"/>
</dbReference>
<evidence type="ECO:0000259" key="7">
    <source>
        <dbReference type="Pfam" id="PF02272"/>
    </source>
</evidence>
<evidence type="ECO:0000256" key="2">
    <source>
        <dbReference type="ARBA" id="ARBA00019841"/>
    </source>
</evidence>
<feature type="domain" description="RecJ OB" evidence="8">
    <location>
        <begin position="454"/>
        <end position="576"/>
    </location>
</feature>
<dbReference type="InterPro" id="IPR041122">
    <property type="entry name" value="RecJ_OB"/>
</dbReference>
<reference evidence="9 10" key="1">
    <citation type="submission" date="2019-02" db="EMBL/GenBank/DDBJ databases">
        <authorList>
            <consortium name="Pathogen Informatics"/>
        </authorList>
    </citation>
    <scope>NUCLEOTIDE SEQUENCE [LARGE SCALE GENOMIC DNA]</scope>
    <source>
        <strain evidence="9 10">3012STDY7089603</strain>
    </source>
</reference>
<dbReference type="GO" id="GO:0006310">
    <property type="term" value="P:DNA recombination"/>
    <property type="evidence" value="ECO:0007669"/>
    <property type="project" value="InterPro"/>
</dbReference>
<keyword evidence="4 9" id="KW-0378">Hydrolase</keyword>
<comment type="caution">
    <text evidence="9">The sequence shown here is derived from an EMBL/GenBank/DDBJ whole genome shotgun (WGS) entry which is preliminary data.</text>
</comment>
<dbReference type="Pfam" id="PF02272">
    <property type="entry name" value="DHHA1"/>
    <property type="match status" value="1"/>
</dbReference>
<sequence>MQWYIRSNLPTEEINYQSLGLTELEYRILLNRKISSLKAIKYFLNAGFDDLYSPFLMKDIIQSGNILSKHLSKNSKIRIVGDYDVDGIMSTTILMRGLQRLKGNVDYIIPHRVRDGYGINASIVQKAHEDGVDLIITCDNGVAAFDAVEKANDLDIDLIITDHHDLVKEGDRDKIPTANAVVNPKQEKDKYPFQGLCGGAVAYKLMHSLYTIHGLESYLKEDFLAYVALATVCDVMPLIDENRVLVKEGLEEISRTSHLGLKALIEACNLKGREIEPYHLGFILGPSINSVGRLEDANQAVELFLTSDWDQARSLAQSFKELNSYRQELTNQGLAKIEEKLKSYPELPKVLMLVQEDLHESIAGIIAGRIKESTNHPTVVLTKTDQGLKGSGRSIETYNMSEEFSKFRQDLLSFGGHAMACGLSLKSENFDVFYKKILDKCPLTQEDFTKKVYLDAQVPIQMISMELIDSLTKLEPFGVANPQPSFGDLNLKISNLKILGKNKNVIKFFVHKGNSYQEAILFEDYKKFFNRLNESYPPQEVENLYYNRENNILIDLVYKPSINEFNQKKTIQLVIESYRFKGVQNARDLT</sequence>
<dbReference type="GO" id="GO:0006281">
    <property type="term" value="P:DNA repair"/>
    <property type="evidence" value="ECO:0007669"/>
    <property type="project" value="InterPro"/>
</dbReference>
<keyword evidence="3" id="KW-0540">Nuclease</keyword>
<dbReference type="EMBL" id="CAACYI010000001">
    <property type="protein sequence ID" value="VFB16324.1"/>
    <property type="molecule type" value="Genomic_DNA"/>
</dbReference>
<name>A0A8H2M4J9_9FIRM</name>
<dbReference type="PANTHER" id="PTHR30255:SF2">
    <property type="entry name" value="SINGLE-STRANDED-DNA-SPECIFIC EXONUCLEASE RECJ"/>
    <property type="match status" value="1"/>
</dbReference>
<keyword evidence="10" id="KW-1185">Reference proteome</keyword>
<dbReference type="Pfam" id="PF01368">
    <property type="entry name" value="DHH"/>
    <property type="match status" value="1"/>
</dbReference>
<dbReference type="AlphaFoldDB" id="A0A8H2M4J9"/>
<dbReference type="InterPro" id="IPR003156">
    <property type="entry name" value="DHHA1_dom"/>
</dbReference>
<feature type="domain" description="DDH" evidence="6">
    <location>
        <begin position="76"/>
        <end position="231"/>
    </location>
</feature>
<dbReference type="RefSeq" id="WP_131748918.1">
    <property type="nucleotide sequence ID" value="NZ_CAACYI010000001.1"/>
</dbReference>
<evidence type="ECO:0000256" key="3">
    <source>
        <dbReference type="ARBA" id="ARBA00022722"/>
    </source>
</evidence>
<dbReference type="Gene3D" id="3.90.1640.30">
    <property type="match status" value="1"/>
</dbReference>
<dbReference type="InterPro" id="IPR001667">
    <property type="entry name" value="DDH_dom"/>
</dbReference>
<dbReference type="GO" id="GO:0008409">
    <property type="term" value="F:5'-3' exonuclease activity"/>
    <property type="evidence" value="ECO:0007669"/>
    <property type="project" value="InterPro"/>
</dbReference>
<keyword evidence="5 9" id="KW-0269">Exonuclease</keyword>
<feature type="domain" description="DHHA1" evidence="7">
    <location>
        <begin position="349"/>
        <end position="438"/>
    </location>
</feature>
<evidence type="ECO:0000313" key="10">
    <source>
        <dbReference type="Proteomes" id="UP000377798"/>
    </source>
</evidence>
<dbReference type="InterPro" id="IPR051673">
    <property type="entry name" value="SSDNA_exonuclease_RecJ"/>
</dbReference>
<evidence type="ECO:0000259" key="6">
    <source>
        <dbReference type="Pfam" id="PF01368"/>
    </source>
</evidence>
<organism evidence="9 10">
    <name type="scientific">Urinicoccus massiliensis</name>
    <dbReference type="NCBI Taxonomy" id="1723382"/>
    <lineage>
        <taxon>Bacteria</taxon>
        <taxon>Bacillati</taxon>
        <taxon>Bacillota</taxon>
        <taxon>Tissierellia</taxon>
        <taxon>Tissierellales</taxon>
        <taxon>Peptoniphilaceae</taxon>
        <taxon>Urinicoccus</taxon>
    </lineage>
</organism>
<dbReference type="PANTHER" id="PTHR30255">
    <property type="entry name" value="SINGLE-STRANDED-DNA-SPECIFIC EXONUCLEASE RECJ"/>
    <property type="match status" value="1"/>
</dbReference>
<protein>
    <recommendedName>
        <fullName evidence="2">Single-stranded-DNA-specific exonuclease RecJ</fullName>
    </recommendedName>
</protein>
<proteinExistence type="inferred from homology"/>
<dbReference type="SUPFAM" id="SSF64182">
    <property type="entry name" value="DHH phosphoesterases"/>
    <property type="match status" value="1"/>
</dbReference>
<evidence type="ECO:0000259" key="8">
    <source>
        <dbReference type="Pfam" id="PF17768"/>
    </source>
</evidence>
<dbReference type="NCBIfam" id="TIGR00644">
    <property type="entry name" value="recJ"/>
    <property type="match status" value="1"/>
</dbReference>
<comment type="similarity">
    <text evidence="1">Belongs to the RecJ family.</text>
</comment>
<accession>A0A8H2M4J9</accession>
<evidence type="ECO:0000256" key="5">
    <source>
        <dbReference type="ARBA" id="ARBA00022839"/>
    </source>
</evidence>
<gene>
    <name evidence="9" type="primary">recJ</name>
    <name evidence="9" type="ORF">NCTC13150_00846</name>
</gene>
<dbReference type="InterPro" id="IPR004610">
    <property type="entry name" value="RecJ"/>
</dbReference>
<dbReference type="Gene3D" id="3.10.310.30">
    <property type="match status" value="1"/>
</dbReference>
<dbReference type="GO" id="GO:0003676">
    <property type="term" value="F:nucleic acid binding"/>
    <property type="evidence" value="ECO:0007669"/>
    <property type="project" value="InterPro"/>
</dbReference>
<evidence type="ECO:0000256" key="1">
    <source>
        <dbReference type="ARBA" id="ARBA00005915"/>
    </source>
</evidence>
<evidence type="ECO:0000313" key="9">
    <source>
        <dbReference type="EMBL" id="VFB16324.1"/>
    </source>
</evidence>
<evidence type="ECO:0000256" key="4">
    <source>
        <dbReference type="ARBA" id="ARBA00022801"/>
    </source>
</evidence>
<dbReference type="Pfam" id="PF17768">
    <property type="entry name" value="RecJ_OB"/>
    <property type="match status" value="1"/>
</dbReference>
<dbReference type="Proteomes" id="UP000377798">
    <property type="component" value="Unassembled WGS sequence"/>
</dbReference>